<feature type="transmembrane region" description="Helical" evidence="1">
    <location>
        <begin position="90"/>
        <end position="107"/>
    </location>
</feature>
<keyword evidence="1" id="KW-0472">Membrane</keyword>
<sequence length="203" mass="21622">MAEYDPARPLVPPAVGLAAIAVGFGGVVYAMFAAPWFSPLYYALSDLGARGAATAPIFNGALLVGGALGAGFVVAVLADTDDPIRRAGGLFGLLAMLFMALVGVFPLPDPLHGLVAVPFFLFLTLAVFLWGAGDYAVGREFRGLVLVLLGVLHVVSWAWWFLFPWFPPGIAIPELFGSVAFAVWGGWLAVEAFERVRVDRDRL</sequence>
<name>A0A7D5PCB3_9EURY</name>
<protein>
    <submittedName>
        <fullName evidence="2">DUF998 domain-containing protein</fullName>
    </submittedName>
</protein>
<accession>A0A7D5PCB3</accession>
<dbReference type="EMBL" id="CP058910">
    <property type="protein sequence ID" value="QLH79179.1"/>
    <property type="molecule type" value="Genomic_DNA"/>
</dbReference>
<keyword evidence="1" id="KW-0812">Transmembrane</keyword>
<dbReference type="PANTHER" id="PTHR42241">
    <property type="entry name" value="HYPOTHETICAL MEMBRANE PROTEIN, CONSERVED, DUF998 FAMILY"/>
    <property type="match status" value="1"/>
</dbReference>
<evidence type="ECO:0000256" key="1">
    <source>
        <dbReference type="SAM" id="Phobius"/>
    </source>
</evidence>
<evidence type="ECO:0000313" key="3">
    <source>
        <dbReference type="Proteomes" id="UP000509667"/>
    </source>
</evidence>
<feature type="transmembrane region" description="Helical" evidence="1">
    <location>
        <begin position="113"/>
        <end position="132"/>
    </location>
</feature>
<dbReference type="GeneID" id="56079919"/>
<feature type="transmembrane region" description="Helical" evidence="1">
    <location>
        <begin position="12"/>
        <end position="37"/>
    </location>
</feature>
<dbReference type="Pfam" id="PF06197">
    <property type="entry name" value="DUF998"/>
    <property type="match status" value="1"/>
</dbReference>
<dbReference type="KEGG" id="hrr:HZS55_18610"/>
<gene>
    <name evidence="2" type="ORF">HZS55_18610</name>
</gene>
<evidence type="ECO:0000313" key="2">
    <source>
        <dbReference type="EMBL" id="QLH79179.1"/>
    </source>
</evidence>
<keyword evidence="3" id="KW-1185">Reference proteome</keyword>
<dbReference type="InterPro" id="IPR009339">
    <property type="entry name" value="DUF998"/>
</dbReference>
<proteinExistence type="predicted"/>
<dbReference type="OrthoDB" id="103507at2157"/>
<keyword evidence="1" id="KW-1133">Transmembrane helix</keyword>
<feature type="transmembrane region" description="Helical" evidence="1">
    <location>
        <begin position="57"/>
        <end position="78"/>
    </location>
</feature>
<dbReference type="RefSeq" id="WP_179909050.1">
    <property type="nucleotide sequence ID" value="NZ_CP058910.1"/>
</dbReference>
<dbReference type="Proteomes" id="UP000509667">
    <property type="component" value="Chromosome"/>
</dbReference>
<organism evidence="2 3">
    <name type="scientific">Halosimplex rubrum</name>
    <dbReference type="NCBI Taxonomy" id="869889"/>
    <lineage>
        <taxon>Archaea</taxon>
        <taxon>Methanobacteriati</taxon>
        <taxon>Methanobacteriota</taxon>
        <taxon>Stenosarchaea group</taxon>
        <taxon>Halobacteria</taxon>
        <taxon>Halobacteriales</taxon>
        <taxon>Haloarculaceae</taxon>
        <taxon>Halosimplex</taxon>
    </lineage>
</organism>
<feature type="transmembrane region" description="Helical" evidence="1">
    <location>
        <begin position="175"/>
        <end position="193"/>
    </location>
</feature>
<feature type="transmembrane region" description="Helical" evidence="1">
    <location>
        <begin position="144"/>
        <end position="163"/>
    </location>
</feature>
<dbReference type="PANTHER" id="PTHR42241:SF2">
    <property type="entry name" value="HYPOTHETICAL MEMBRANE PROTEIN, CONSERVED, DUF998 FAMILY"/>
    <property type="match status" value="1"/>
</dbReference>
<reference evidence="2 3" key="1">
    <citation type="submission" date="2020-07" db="EMBL/GenBank/DDBJ databases">
        <title>Halosimplex pelagicum sp. nov. and Halosimplex rubrum sp. nov., isolated from salted brown alga Laminaria, and emended description of the genus Halosimplex.</title>
        <authorList>
            <person name="Cui H."/>
        </authorList>
    </citation>
    <scope>NUCLEOTIDE SEQUENCE [LARGE SCALE GENOMIC DNA]</scope>
    <source>
        <strain evidence="2 3">R27</strain>
    </source>
</reference>
<dbReference type="AlphaFoldDB" id="A0A7D5PCB3"/>